<organism evidence="1 2">
    <name type="scientific">Sedimentibacter acidaminivorans</name>
    <dbReference type="NCBI Taxonomy" id="913099"/>
    <lineage>
        <taxon>Bacteria</taxon>
        <taxon>Bacillati</taxon>
        <taxon>Bacillota</taxon>
        <taxon>Tissierellia</taxon>
        <taxon>Sedimentibacter</taxon>
    </lineage>
</organism>
<keyword evidence="2" id="KW-1185">Reference proteome</keyword>
<name>A0ABS4GGL3_9FIRM</name>
<evidence type="ECO:0000313" key="2">
    <source>
        <dbReference type="Proteomes" id="UP001519342"/>
    </source>
</evidence>
<evidence type="ECO:0000313" key="1">
    <source>
        <dbReference type="EMBL" id="MBP1926831.1"/>
    </source>
</evidence>
<sequence length="358" mass="42449">MFKWAYFNACFDVSSKNIVFDKKILFSITKNDYKNNRIIDVDRIIFDCKIEELVNRSKKNMLNQIEDTPSADVDDIKQIFNSYYKGIQEGLKLAFNNNVIESVIIFYPFFRISNINGQAIYTYFTLVNYFNNKKEFWVTEGVPDISEINESKESFKTYINNLIFEVRNSLLVNSNVYEYIPKREKCNFNNEMSFTYNYILAFFIKENFNLDISNLEGRVSISSFGELILNINKKKNKKKDILLNEKILQIAIKDYKVSTYFEYLERTSSNLFFYEIVRTMYNSFLSLNKKKKLYKIDEIRKSLIGKFLNNVMSKEKIRFSEDVNILIKEEKTNENKEFLNLISMALGYAYGGYKNTQE</sequence>
<dbReference type="RefSeq" id="WP_209512551.1">
    <property type="nucleotide sequence ID" value="NZ_JAGGKS010000008.1"/>
</dbReference>
<reference evidence="1 2" key="1">
    <citation type="submission" date="2021-03" db="EMBL/GenBank/DDBJ databases">
        <title>Genomic Encyclopedia of Type Strains, Phase IV (KMG-IV): sequencing the most valuable type-strain genomes for metagenomic binning, comparative biology and taxonomic classification.</title>
        <authorList>
            <person name="Goeker M."/>
        </authorList>
    </citation>
    <scope>NUCLEOTIDE SEQUENCE [LARGE SCALE GENOMIC DNA]</scope>
    <source>
        <strain evidence="1 2">DSM 24004</strain>
    </source>
</reference>
<gene>
    <name evidence="1" type="ORF">J2Z76_002701</name>
</gene>
<comment type="caution">
    <text evidence="1">The sequence shown here is derived from an EMBL/GenBank/DDBJ whole genome shotgun (WGS) entry which is preliminary data.</text>
</comment>
<proteinExistence type="predicted"/>
<protein>
    <submittedName>
        <fullName evidence="1">Uncharacterized protein</fullName>
    </submittedName>
</protein>
<dbReference type="EMBL" id="JAGGKS010000008">
    <property type="protein sequence ID" value="MBP1926831.1"/>
    <property type="molecule type" value="Genomic_DNA"/>
</dbReference>
<accession>A0ABS4GGL3</accession>
<dbReference type="Proteomes" id="UP001519342">
    <property type="component" value="Unassembled WGS sequence"/>
</dbReference>